<feature type="chain" id="PRO_5036262889" description="Secreted protein" evidence="2">
    <location>
        <begin position="20"/>
        <end position="104"/>
    </location>
</feature>
<evidence type="ECO:0000313" key="3">
    <source>
        <dbReference type="EMBL" id="CAG6791571.1"/>
    </source>
</evidence>
<protein>
    <recommendedName>
        <fullName evidence="4">Secreted protein</fullName>
    </recommendedName>
</protein>
<feature type="transmembrane region" description="Helical" evidence="1">
    <location>
        <begin position="74"/>
        <end position="94"/>
    </location>
</feature>
<dbReference type="EMBL" id="HBUF01676920">
    <property type="protein sequence ID" value="CAG6791571.1"/>
    <property type="molecule type" value="Transcribed_RNA"/>
</dbReference>
<evidence type="ECO:0000256" key="2">
    <source>
        <dbReference type="SAM" id="SignalP"/>
    </source>
</evidence>
<keyword evidence="1" id="KW-0812">Transmembrane</keyword>
<proteinExistence type="predicted"/>
<keyword evidence="1" id="KW-0472">Membrane</keyword>
<feature type="signal peptide" evidence="2">
    <location>
        <begin position="1"/>
        <end position="19"/>
    </location>
</feature>
<keyword evidence="1" id="KW-1133">Transmembrane helix</keyword>
<evidence type="ECO:0000256" key="1">
    <source>
        <dbReference type="SAM" id="Phobius"/>
    </source>
</evidence>
<name>A0A8D9C1B2_9HEMI</name>
<keyword evidence="2" id="KW-0732">Signal</keyword>
<evidence type="ECO:0008006" key="4">
    <source>
        <dbReference type="Google" id="ProtNLM"/>
    </source>
</evidence>
<organism evidence="3">
    <name type="scientific">Cacopsylla melanoneura</name>
    <dbReference type="NCBI Taxonomy" id="428564"/>
    <lineage>
        <taxon>Eukaryota</taxon>
        <taxon>Metazoa</taxon>
        <taxon>Ecdysozoa</taxon>
        <taxon>Arthropoda</taxon>
        <taxon>Hexapoda</taxon>
        <taxon>Insecta</taxon>
        <taxon>Pterygota</taxon>
        <taxon>Neoptera</taxon>
        <taxon>Paraneoptera</taxon>
        <taxon>Hemiptera</taxon>
        <taxon>Sternorrhyncha</taxon>
        <taxon>Psylloidea</taxon>
        <taxon>Psyllidae</taxon>
        <taxon>Psyllinae</taxon>
        <taxon>Cacopsylla</taxon>
    </lineage>
</organism>
<reference evidence="3" key="1">
    <citation type="submission" date="2021-05" db="EMBL/GenBank/DDBJ databases">
        <authorList>
            <person name="Alioto T."/>
            <person name="Alioto T."/>
            <person name="Gomez Garrido J."/>
        </authorList>
    </citation>
    <scope>NUCLEOTIDE SEQUENCE</scope>
</reference>
<dbReference type="EMBL" id="HBUF01676921">
    <property type="protein sequence ID" value="CAG6791572.1"/>
    <property type="molecule type" value="Transcribed_RNA"/>
</dbReference>
<accession>A0A8D9C1B2</accession>
<dbReference type="AlphaFoldDB" id="A0A8D9C1B2"/>
<sequence length="104" mass="11675">MTFLFIVLTALTLLGPQGGFFYHAFRLPKTRLPNPTNPQSNFLVLFNCSPRVPCNVATELDSINTLLTPRPPALNLQISLMFHLVLVLFFRLSISPYTNTSVHS</sequence>